<reference evidence="2" key="1">
    <citation type="submission" date="2023-03" db="EMBL/GenBank/DDBJ databases">
        <title>Massive genome expansion in bonnet fungi (Mycena s.s.) driven by repeated elements and novel gene families across ecological guilds.</title>
        <authorList>
            <consortium name="Lawrence Berkeley National Laboratory"/>
            <person name="Harder C.B."/>
            <person name="Miyauchi S."/>
            <person name="Viragh M."/>
            <person name="Kuo A."/>
            <person name="Thoen E."/>
            <person name="Andreopoulos B."/>
            <person name="Lu D."/>
            <person name="Skrede I."/>
            <person name="Drula E."/>
            <person name="Henrissat B."/>
            <person name="Morin E."/>
            <person name="Kohler A."/>
            <person name="Barry K."/>
            <person name="LaButti K."/>
            <person name="Morin E."/>
            <person name="Salamov A."/>
            <person name="Lipzen A."/>
            <person name="Mereny Z."/>
            <person name="Hegedus B."/>
            <person name="Baldrian P."/>
            <person name="Stursova M."/>
            <person name="Weitz H."/>
            <person name="Taylor A."/>
            <person name="Grigoriev I.V."/>
            <person name="Nagy L.G."/>
            <person name="Martin F."/>
            <person name="Kauserud H."/>
        </authorList>
    </citation>
    <scope>NUCLEOTIDE SEQUENCE</scope>
    <source>
        <strain evidence="2">CBHHK067</strain>
    </source>
</reference>
<proteinExistence type="predicted"/>
<organism evidence="2 3">
    <name type="scientific">Mycena rosella</name>
    <name type="common">Pink bonnet</name>
    <name type="synonym">Agaricus rosellus</name>
    <dbReference type="NCBI Taxonomy" id="1033263"/>
    <lineage>
        <taxon>Eukaryota</taxon>
        <taxon>Fungi</taxon>
        <taxon>Dikarya</taxon>
        <taxon>Basidiomycota</taxon>
        <taxon>Agaricomycotina</taxon>
        <taxon>Agaricomycetes</taxon>
        <taxon>Agaricomycetidae</taxon>
        <taxon>Agaricales</taxon>
        <taxon>Marasmiineae</taxon>
        <taxon>Mycenaceae</taxon>
        <taxon>Mycena</taxon>
    </lineage>
</organism>
<comment type="caution">
    <text evidence="2">The sequence shown here is derived from an EMBL/GenBank/DDBJ whole genome shotgun (WGS) entry which is preliminary data.</text>
</comment>
<evidence type="ECO:0000313" key="3">
    <source>
        <dbReference type="Proteomes" id="UP001221757"/>
    </source>
</evidence>
<keyword evidence="3" id="KW-1185">Reference proteome</keyword>
<dbReference type="AlphaFoldDB" id="A0AAD7GRY6"/>
<protein>
    <submittedName>
        <fullName evidence="2">Uncharacterized protein</fullName>
    </submittedName>
</protein>
<evidence type="ECO:0000256" key="1">
    <source>
        <dbReference type="SAM" id="MobiDB-lite"/>
    </source>
</evidence>
<evidence type="ECO:0000313" key="2">
    <source>
        <dbReference type="EMBL" id="KAJ7703946.1"/>
    </source>
</evidence>
<sequence length="230" mass="25637">MVLQISIQETQRPFCPLNRPDSNTNVRHRAVLHKALELFSIRELTTIFGWPIKLRVVMGSASTFSQLGKIQTHHVHNSHLVSRETTVPNAEARRALRAYRDAYDAYLMEQGNIYHVRNEQAMAALQAAEKAWHGHSLSCRGSTAPPHPRRTQQAFPTPPPSSTVRGDARARAPTLIPVDPRLPALIPVGSRLLPIDLTSDVGERLPKKRKISAILDVSDIIDVSDSEDET</sequence>
<feature type="region of interest" description="Disordered" evidence="1">
    <location>
        <begin position="136"/>
        <end position="168"/>
    </location>
</feature>
<dbReference type="EMBL" id="JARKIE010000011">
    <property type="protein sequence ID" value="KAJ7703946.1"/>
    <property type="molecule type" value="Genomic_DNA"/>
</dbReference>
<dbReference type="Proteomes" id="UP001221757">
    <property type="component" value="Unassembled WGS sequence"/>
</dbReference>
<name>A0AAD7GRY6_MYCRO</name>
<gene>
    <name evidence="2" type="ORF">B0H17DRAFT_1193879</name>
</gene>
<accession>A0AAD7GRY6</accession>